<dbReference type="Proteomes" id="UP001302316">
    <property type="component" value="Unassembled WGS sequence"/>
</dbReference>
<keyword evidence="1" id="KW-0805">Transcription regulation</keyword>
<evidence type="ECO:0000256" key="2">
    <source>
        <dbReference type="ARBA" id="ARBA00023125"/>
    </source>
</evidence>
<dbReference type="PANTHER" id="PTHR44688:SF16">
    <property type="entry name" value="DNA-BINDING TRANSCRIPTIONAL ACTIVATOR DEVR_DOSR"/>
    <property type="match status" value="1"/>
</dbReference>
<dbReference type="GO" id="GO:0000160">
    <property type="term" value="P:phosphorelay signal transduction system"/>
    <property type="evidence" value="ECO:0007669"/>
    <property type="project" value="InterPro"/>
</dbReference>
<dbReference type="InterPro" id="IPR000792">
    <property type="entry name" value="Tscrpt_reg_LuxR_C"/>
</dbReference>
<keyword evidence="2" id="KW-0238">DNA-binding</keyword>
<dbReference type="InterPro" id="IPR036388">
    <property type="entry name" value="WH-like_DNA-bd_sf"/>
</dbReference>
<dbReference type="RefSeq" id="WP_346051266.1">
    <property type="nucleotide sequence ID" value="NZ_JAYGII010000012.1"/>
</dbReference>
<sequence>MASRFRKHFRQAPPQLPIIFLSGQADVASAVTALKRGAFDFLEKGSFTPQKLLALVGDALNQHRLRLEKREHQAALRSRLAQLTPRERQVASRVADGKANKVVASELAISERTVEIHRHNLLKKLQLRSAAQLAKLAPEINQLDAR</sequence>
<dbReference type="AlphaFoldDB" id="A0AAP6JF00"/>
<proteinExistence type="predicted"/>
<keyword evidence="3" id="KW-0804">Transcription</keyword>
<comment type="caution">
    <text evidence="4">Lacks conserved residue(s) required for the propagation of feature annotation.</text>
</comment>
<evidence type="ECO:0000256" key="4">
    <source>
        <dbReference type="PROSITE-ProRule" id="PRU00169"/>
    </source>
</evidence>
<protein>
    <submittedName>
        <fullName evidence="7">LuxR C-terminal-related transcriptional regulator</fullName>
    </submittedName>
</protein>
<feature type="domain" description="HTH luxR-type" evidence="5">
    <location>
        <begin position="76"/>
        <end position="141"/>
    </location>
</feature>
<dbReference type="GO" id="GO:0003677">
    <property type="term" value="F:DNA binding"/>
    <property type="evidence" value="ECO:0007669"/>
    <property type="project" value="UniProtKB-KW"/>
</dbReference>
<evidence type="ECO:0000259" key="5">
    <source>
        <dbReference type="PROSITE" id="PS50043"/>
    </source>
</evidence>
<evidence type="ECO:0000256" key="3">
    <source>
        <dbReference type="ARBA" id="ARBA00023163"/>
    </source>
</evidence>
<feature type="domain" description="Response regulatory" evidence="6">
    <location>
        <begin position="1"/>
        <end position="59"/>
    </location>
</feature>
<dbReference type="PRINTS" id="PR00038">
    <property type="entry name" value="HTHLUXR"/>
</dbReference>
<dbReference type="PROSITE" id="PS50110">
    <property type="entry name" value="RESPONSE_REGULATORY"/>
    <property type="match status" value="1"/>
</dbReference>
<dbReference type="Gene3D" id="1.10.10.10">
    <property type="entry name" value="Winged helix-like DNA-binding domain superfamily/Winged helix DNA-binding domain"/>
    <property type="match status" value="1"/>
</dbReference>
<comment type="caution">
    <text evidence="7">The sequence shown here is derived from an EMBL/GenBank/DDBJ whole genome shotgun (WGS) entry which is preliminary data.</text>
</comment>
<evidence type="ECO:0000259" key="6">
    <source>
        <dbReference type="PROSITE" id="PS50110"/>
    </source>
</evidence>
<dbReference type="InterPro" id="IPR011006">
    <property type="entry name" value="CheY-like_superfamily"/>
</dbReference>
<dbReference type="SUPFAM" id="SSF46894">
    <property type="entry name" value="C-terminal effector domain of the bipartite response regulators"/>
    <property type="match status" value="1"/>
</dbReference>
<dbReference type="CDD" id="cd06170">
    <property type="entry name" value="LuxR_C_like"/>
    <property type="match status" value="1"/>
</dbReference>
<dbReference type="Pfam" id="PF00196">
    <property type="entry name" value="GerE"/>
    <property type="match status" value="1"/>
</dbReference>
<gene>
    <name evidence="7" type="ORF">VCB98_07345</name>
</gene>
<keyword evidence="8" id="KW-1185">Reference proteome</keyword>
<dbReference type="SMART" id="SM00421">
    <property type="entry name" value="HTH_LUXR"/>
    <property type="match status" value="1"/>
</dbReference>
<dbReference type="PROSITE" id="PS00622">
    <property type="entry name" value="HTH_LUXR_1"/>
    <property type="match status" value="1"/>
</dbReference>
<dbReference type="InterPro" id="IPR001789">
    <property type="entry name" value="Sig_transdc_resp-reg_receiver"/>
</dbReference>
<reference evidence="7 8" key="1">
    <citation type="submission" date="2023-12" db="EMBL/GenBank/DDBJ databases">
        <title>Whole-genome sequencing of halo(alkali)philic microorganisms from hypersaline lakes.</title>
        <authorList>
            <person name="Sorokin D.Y."/>
            <person name="Merkel A.Y."/>
            <person name="Messina E."/>
            <person name="Yakimov M."/>
        </authorList>
    </citation>
    <scope>NUCLEOTIDE SEQUENCE [LARGE SCALE GENOMIC DNA]</scope>
    <source>
        <strain evidence="7 8">AB-CW1</strain>
    </source>
</reference>
<name>A0AAP6JF00_9GAMM</name>
<dbReference type="InterPro" id="IPR016032">
    <property type="entry name" value="Sig_transdc_resp-reg_C-effctor"/>
</dbReference>
<dbReference type="EMBL" id="JAYGII010000012">
    <property type="protein sequence ID" value="MEA5445628.1"/>
    <property type="molecule type" value="Genomic_DNA"/>
</dbReference>
<dbReference type="GO" id="GO:0006355">
    <property type="term" value="P:regulation of DNA-templated transcription"/>
    <property type="evidence" value="ECO:0007669"/>
    <property type="project" value="InterPro"/>
</dbReference>
<evidence type="ECO:0000256" key="1">
    <source>
        <dbReference type="ARBA" id="ARBA00023015"/>
    </source>
</evidence>
<dbReference type="SUPFAM" id="SSF52172">
    <property type="entry name" value="CheY-like"/>
    <property type="match status" value="1"/>
</dbReference>
<evidence type="ECO:0000313" key="8">
    <source>
        <dbReference type="Proteomes" id="UP001302316"/>
    </source>
</evidence>
<accession>A0AAP6JF00</accession>
<dbReference type="PANTHER" id="PTHR44688">
    <property type="entry name" value="DNA-BINDING TRANSCRIPTIONAL ACTIVATOR DEVR_DOSR"/>
    <property type="match status" value="1"/>
</dbReference>
<organism evidence="7 8">
    <name type="scientific">Natronospira elongata</name>
    <dbReference type="NCBI Taxonomy" id="3110268"/>
    <lineage>
        <taxon>Bacteria</taxon>
        <taxon>Pseudomonadati</taxon>
        <taxon>Pseudomonadota</taxon>
        <taxon>Gammaproteobacteria</taxon>
        <taxon>Natronospirales</taxon>
        <taxon>Natronospiraceae</taxon>
        <taxon>Natronospira</taxon>
    </lineage>
</organism>
<evidence type="ECO:0000313" key="7">
    <source>
        <dbReference type="EMBL" id="MEA5445628.1"/>
    </source>
</evidence>
<dbReference type="PROSITE" id="PS50043">
    <property type="entry name" value="HTH_LUXR_2"/>
    <property type="match status" value="1"/>
</dbReference>
<dbReference type="Gene3D" id="3.40.50.2300">
    <property type="match status" value="1"/>
</dbReference>